<dbReference type="CDD" id="cd16962">
    <property type="entry name" value="RuvC"/>
    <property type="match status" value="1"/>
</dbReference>
<dbReference type="PRINTS" id="PR00696">
    <property type="entry name" value="RSOLVASERUVC"/>
</dbReference>
<feature type="active site" evidence="12">
    <location>
        <position position="65"/>
    </location>
</feature>
<organism evidence="14 15">
    <name type="scientific">Steroidobacter gossypii</name>
    <dbReference type="NCBI Taxonomy" id="2805490"/>
    <lineage>
        <taxon>Bacteria</taxon>
        <taxon>Pseudomonadati</taxon>
        <taxon>Pseudomonadota</taxon>
        <taxon>Gammaproteobacteria</taxon>
        <taxon>Steroidobacterales</taxon>
        <taxon>Steroidobacteraceae</taxon>
        <taxon>Steroidobacter</taxon>
    </lineage>
</organism>
<feature type="binding site" evidence="12">
    <location>
        <position position="137"/>
    </location>
    <ligand>
        <name>Mg(2+)</name>
        <dbReference type="ChEBI" id="CHEBI:18420"/>
        <label>1</label>
    </ligand>
</feature>
<dbReference type="InterPro" id="IPR036397">
    <property type="entry name" value="RNaseH_sf"/>
</dbReference>
<dbReference type="PANTHER" id="PTHR30194">
    <property type="entry name" value="CROSSOVER JUNCTION ENDODEOXYRIBONUCLEASE RUVC"/>
    <property type="match status" value="1"/>
</dbReference>
<evidence type="ECO:0000256" key="3">
    <source>
        <dbReference type="ARBA" id="ARBA00022722"/>
    </source>
</evidence>
<evidence type="ECO:0000256" key="12">
    <source>
        <dbReference type="HAMAP-Rule" id="MF_00034"/>
    </source>
</evidence>
<comment type="function">
    <text evidence="12">The RuvA-RuvB-RuvC complex processes Holliday junction (HJ) DNA during genetic recombination and DNA repair. Endonuclease that resolves HJ intermediates. Cleaves cruciform DNA by making single-stranded nicks across the HJ at symmetrical positions within the homologous arms, yielding a 5'-phosphate and a 3'-hydroxyl group; requires a central core of homology in the junction. The consensus cleavage sequence is 5'-(A/T)TT(C/G)-3'. Cleavage occurs on the 3'-side of the TT dinucleotide at the point of strand exchange. HJ branch migration catalyzed by RuvA-RuvB allows RuvC to scan DNA until it finds its consensus sequence, where it cleaves and resolves the cruciform DNA.</text>
</comment>
<keyword evidence="6 12" id="KW-0227">DNA damage</keyword>
<evidence type="ECO:0000313" key="15">
    <source>
        <dbReference type="Proteomes" id="UP000661077"/>
    </source>
</evidence>
<keyword evidence="15" id="KW-1185">Reference proteome</keyword>
<feature type="binding site" evidence="12">
    <location>
        <position position="7"/>
    </location>
    <ligand>
        <name>Mg(2+)</name>
        <dbReference type="ChEBI" id="CHEBI:18420"/>
        <label>1</label>
    </ligand>
</feature>
<evidence type="ECO:0000256" key="5">
    <source>
        <dbReference type="ARBA" id="ARBA00022759"/>
    </source>
</evidence>
<dbReference type="HAMAP" id="MF_00034">
    <property type="entry name" value="RuvC"/>
    <property type="match status" value="1"/>
</dbReference>
<dbReference type="PROSITE" id="PS01321">
    <property type="entry name" value="RUVC"/>
    <property type="match status" value="1"/>
</dbReference>
<gene>
    <name evidence="12 14" type="primary">ruvC</name>
    <name evidence="14" type="ORF">JM946_11665</name>
</gene>
<keyword evidence="8 12" id="KW-0460">Magnesium</keyword>
<comment type="similarity">
    <text evidence="1 12">Belongs to the RuvC family.</text>
</comment>
<keyword evidence="4 12" id="KW-0479">Metal-binding</keyword>
<evidence type="ECO:0000256" key="10">
    <source>
        <dbReference type="ARBA" id="ARBA00023172"/>
    </source>
</evidence>
<feature type="active site" evidence="12">
    <location>
        <position position="7"/>
    </location>
</feature>
<sequence>MRILGLDPGSLCTGYAVIETGPRVTYLVSGSIRARGAALSDRLQEIFAGVDKLANEYQPDEVAIERVFMHRNADSALKLGQARGAALSATFAVRPRVFEYAPREVKLAVVGTGGAQKEQVQLMVRRLLNLTGPMGADAADALAIALCHAHSRNLSGQLHRLAAGSAR</sequence>
<keyword evidence="11 12" id="KW-0234">DNA repair</keyword>
<evidence type="ECO:0000256" key="2">
    <source>
        <dbReference type="ARBA" id="ARBA00022490"/>
    </source>
</evidence>
<dbReference type="EC" id="3.1.21.10" evidence="12 13"/>
<dbReference type="NCBIfam" id="TIGR00228">
    <property type="entry name" value="ruvC"/>
    <property type="match status" value="1"/>
</dbReference>
<keyword evidence="9 12" id="KW-0238">DNA-binding</keyword>
<name>A0ABS1WWR1_9GAMM</name>
<keyword evidence="2 12" id="KW-0963">Cytoplasm</keyword>
<comment type="subcellular location">
    <subcellularLocation>
        <location evidence="12">Cytoplasm</location>
    </subcellularLocation>
</comment>
<comment type="catalytic activity">
    <reaction evidence="12">
        <text>Endonucleolytic cleavage at a junction such as a reciprocal single-stranded crossover between two homologous DNA duplexes (Holliday junction).</text>
        <dbReference type="EC" id="3.1.21.10"/>
    </reaction>
</comment>
<feature type="active site" evidence="12">
    <location>
        <position position="137"/>
    </location>
</feature>
<keyword evidence="7 12" id="KW-0378">Hydrolase</keyword>
<evidence type="ECO:0000256" key="13">
    <source>
        <dbReference type="NCBIfam" id="TIGR00228"/>
    </source>
</evidence>
<dbReference type="GO" id="GO:0016787">
    <property type="term" value="F:hydrolase activity"/>
    <property type="evidence" value="ECO:0007669"/>
    <property type="project" value="UniProtKB-KW"/>
</dbReference>
<comment type="subunit">
    <text evidence="12">Homodimer which binds Holliday junction (HJ) DNA. The HJ becomes 2-fold symmetrical on binding to RuvC with unstacked arms; it has a different conformation from HJ DNA in complex with RuvA. In the full resolvosome a probable DNA-RuvA(4)-RuvB(12)-RuvC(2) complex forms which resolves the HJ.</text>
</comment>
<keyword evidence="3 12" id="KW-0540">Nuclease</keyword>
<dbReference type="Gene3D" id="3.30.420.10">
    <property type="entry name" value="Ribonuclease H-like superfamily/Ribonuclease H"/>
    <property type="match status" value="1"/>
</dbReference>
<protein>
    <recommendedName>
        <fullName evidence="12 13">Crossover junction endodeoxyribonuclease RuvC</fullName>
        <ecNumber evidence="12 13">3.1.21.10</ecNumber>
    </recommendedName>
    <alternativeName>
        <fullName evidence="12">Holliday junction nuclease RuvC</fullName>
    </alternativeName>
    <alternativeName>
        <fullName evidence="12">Holliday junction resolvase RuvC</fullName>
    </alternativeName>
</protein>
<dbReference type="EMBL" id="JAEVLS010000002">
    <property type="protein sequence ID" value="MBM0105412.1"/>
    <property type="molecule type" value="Genomic_DNA"/>
</dbReference>
<keyword evidence="10 12" id="KW-0233">DNA recombination</keyword>
<evidence type="ECO:0000256" key="11">
    <source>
        <dbReference type="ARBA" id="ARBA00023204"/>
    </source>
</evidence>
<evidence type="ECO:0000256" key="6">
    <source>
        <dbReference type="ARBA" id="ARBA00022763"/>
    </source>
</evidence>
<dbReference type="Proteomes" id="UP000661077">
    <property type="component" value="Unassembled WGS sequence"/>
</dbReference>
<comment type="cofactor">
    <cofactor evidence="12">
        <name>Mg(2+)</name>
        <dbReference type="ChEBI" id="CHEBI:18420"/>
    </cofactor>
    <text evidence="12">Binds 2 Mg(2+) ion per subunit.</text>
</comment>
<reference evidence="14 15" key="1">
    <citation type="journal article" date="2021" name="Int. J. Syst. Evol. Microbiol.">
        <title>Steroidobacter gossypii sp. nov., isolated from soil of cotton cropping field.</title>
        <authorList>
            <person name="Huang R."/>
            <person name="Yang S."/>
            <person name="Zhen C."/>
            <person name="Liu W."/>
        </authorList>
    </citation>
    <scope>NUCLEOTIDE SEQUENCE [LARGE SCALE GENOMIC DNA]</scope>
    <source>
        <strain evidence="14 15">S1-65</strain>
    </source>
</reference>
<dbReference type="Pfam" id="PF02075">
    <property type="entry name" value="RuvC"/>
    <property type="match status" value="1"/>
</dbReference>
<evidence type="ECO:0000256" key="1">
    <source>
        <dbReference type="ARBA" id="ARBA00009518"/>
    </source>
</evidence>
<feature type="binding site" evidence="12">
    <location>
        <position position="65"/>
    </location>
    <ligand>
        <name>Mg(2+)</name>
        <dbReference type="ChEBI" id="CHEBI:18420"/>
        <label>2</label>
    </ligand>
</feature>
<evidence type="ECO:0000256" key="7">
    <source>
        <dbReference type="ARBA" id="ARBA00022801"/>
    </source>
</evidence>
<dbReference type="SUPFAM" id="SSF53098">
    <property type="entry name" value="Ribonuclease H-like"/>
    <property type="match status" value="1"/>
</dbReference>
<dbReference type="PANTHER" id="PTHR30194:SF3">
    <property type="entry name" value="CROSSOVER JUNCTION ENDODEOXYRIBONUCLEASE RUVC"/>
    <property type="match status" value="1"/>
</dbReference>
<comment type="caution">
    <text evidence="14">The sequence shown here is derived from an EMBL/GenBank/DDBJ whole genome shotgun (WGS) entry which is preliminary data.</text>
</comment>
<dbReference type="InterPro" id="IPR020563">
    <property type="entry name" value="X-over_junc_endoDNase_Mg_BS"/>
</dbReference>
<dbReference type="InterPro" id="IPR012337">
    <property type="entry name" value="RNaseH-like_sf"/>
</dbReference>
<keyword evidence="5 12" id="KW-0255">Endonuclease</keyword>
<accession>A0ABS1WWR1</accession>
<evidence type="ECO:0000256" key="8">
    <source>
        <dbReference type="ARBA" id="ARBA00022842"/>
    </source>
</evidence>
<evidence type="ECO:0000256" key="9">
    <source>
        <dbReference type="ARBA" id="ARBA00023125"/>
    </source>
</evidence>
<evidence type="ECO:0000256" key="4">
    <source>
        <dbReference type="ARBA" id="ARBA00022723"/>
    </source>
</evidence>
<evidence type="ECO:0000313" key="14">
    <source>
        <dbReference type="EMBL" id="MBM0105412.1"/>
    </source>
</evidence>
<proteinExistence type="inferred from homology"/>
<dbReference type="InterPro" id="IPR002176">
    <property type="entry name" value="X-over_junc_endoDNase_RuvC"/>
</dbReference>
<dbReference type="RefSeq" id="WP_203167899.1">
    <property type="nucleotide sequence ID" value="NZ_JAEVLS010000002.1"/>
</dbReference>